<feature type="signal peptide" evidence="2">
    <location>
        <begin position="1"/>
        <end position="28"/>
    </location>
</feature>
<feature type="chain" id="PRO_5032477859" evidence="2">
    <location>
        <begin position="29"/>
        <end position="107"/>
    </location>
</feature>
<dbReference type="EMBL" id="WJPO01000007">
    <property type="protein sequence ID" value="MRH20714.1"/>
    <property type="molecule type" value="Genomic_DNA"/>
</dbReference>
<dbReference type="AlphaFoldDB" id="A0A844B8H3"/>
<proteinExistence type="predicted"/>
<feature type="compositionally biased region" description="Polar residues" evidence="1">
    <location>
        <begin position="78"/>
        <end position="90"/>
    </location>
</feature>
<organism evidence="3 4">
    <name type="scientific">Rhodovulum strictum</name>
    <dbReference type="NCBI Taxonomy" id="58314"/>
    <lineage>
        <taxon>Bacteria</taxon>
        <taxon>Pseudomonadati</taxon>
        <taxon>Pseudomonadota</taxon>
        <taxon>Alphaproteobacteria</taxon>
        <taxon>Rhodobacterales</taxon>
        <taxon>Paracoccaceae</taxon>
        <taxon>Rhodovulum</taxon>
    </lineage>
</organism>
<name>A0A844B8H3_9RHOB</name>
<protein>
    <submittedName>
        <fullName evidence="3">Uncharacterized protein</fullName>
    </submittedName>
</protein>
<comment type="caution">
    <text evidence="3">The sequence shown here is derived from an EMBL/GenBank/DDBJ whole genome shotgun (WGS) entry which is preliminary data.</text>
</comment>
<reference evidence="3 4" key="1">
    <citation type="submission" date="2019-11" db="EMBL/GenBank/DDBJ databases">
        <title>Draft Whole-Genome sequence of the marine photosynthetic bacterium Rhodovulum strictum DSM 11289.</title>
        <authorList>
            <person name="Kyndt J.A."/>
            <person name="Meyer T.E."/>
        </authorList>
    </citation>
    <scope>NUCLEOTIDE SEQUENCE [LARGE SCALE GENOMIC DNA]</scope>
    <source>
        <strain evidence="3 4">DSM 11289</strain>
    </source>
</reference>
<keyword evidence="2" id="KW-0732">Signal</keyword>
<gene>
    <name evidence="3" type="ORF">GH815_06890</name>
</gene>
<evidence type="ECO:0000256" key="2">
    <source>
        <dbReference type="SAM" id="SignalP"/>
    </source>
</evidence>
<feature type="region of interest" description="Disordered" evidence="1">
    <location>
        <begin position="77"/>
        <end position="107"/>
    </location>
</feature>
<sequence>MAKVRRWAIFLRAFVLALIAVQPTRGGADSPGEDAAWRQAQARNTTQAYYEYLSRYPAGSYVQEAIDALDRLGALRSAPQTRQMPATPQLRQPPAQRPSPVPAQGVY</sequence>
<dbReference type="RefSeq" id="WP_153748019.1">
    <property type="nucleotide sequence ID" value="NZ_BAAADI010000049.1"/>
</dbReference>
<evidence type="ECO:0000313" key="4">
    <source>
        <dbReference type="Proteomes" id="UP000466730"/>
    </source>
</evidence>
<keyword evidence="4" id="KW-1185">Reference proteome</keyword>
<accession>A0A844B8H3</accession>
<evidence type="ECO:0000256" key="1">
    <source>
        <dbReference type="SAM" id="MobiDB-lite"/>
    </source>
</evidence>
<dbReference type="OrthoDB" id="8092964at2"/>
<evidence type="ECO:0000313" key="3">
    <source>
        <dbReference type="EMBL" id="MRH20714.1"/>
    </source>
</evidence>
<dbReference type="Proteomes" id="UP000466730">
    <property type="component" value="Unassembled WGS sequence"/>
</dbReference>